<organism evidence="1 2">
    <name type="scientific">Symbiodinium natans</name>
    <dbReference type="NCBI Taxonomy" id="878477"/>
    <lineage>
        <taxon>Eukaryota</taxon>
        <taxon>Sar</taxon>
        <taxon>Alveolata</taxon>
        <taxon>Dinophyceae</taxon>
        <taxon>Suessiales</taxon>
        <taxon>Symbiodiniaceae</taxon>
        <taxon>Symbiodinium</taxon>
    </lineage>
</organism>
<proteinExistence type="predicted"/>
<protein>
    <submittedName>
        <fullName evidence="1">Uncharacterized protein</fullName>
    </submittedName>
</protein>
<name>A0A812RKD4_9DINO</name>
<evidence type="ECO:0000313" key="1">
    <source>
        <dbReference type="EMBL" id="CAE7441903.1"/>
    </source>
</evidence>
<gene>
    <name evidence="1" type="ORF">SNAT2548_LOCUS24024</name>
</gene>
<comment type="caution">
    <text evidence="1">The sequence shown here is derived from an EMBL/GenBank/DDBJ whole genome shotgun (WGS) entry which is preliminary data.</text>
</comment>
<reference evidence="1" key="1">
    <citation type="submission" date="2021-02" db="EMBL/GenBank/DDBJ databases">
        <authorList>
            <person name="Dougan E. K."/>
            <person name="Rhodes N."/>
            <person name="Thang M."/>
            <person name="Chan C."/>
        </authorList>
    </citation>
    <scope>NUCLEOTIDE SEQUENCE</scope>
</reference>
<dbReference type="Proteomes" id="UP000604046">
    <property type="component" value="Unassembled WGS sequence"/>
</dbReference>
<accession>A0A812RKD4</accession>
<keyword evidence="2" id="KW-1185">Reference proteome</keyword>
<sequence>MHGSCTIAVVDTAVVQRRISAQVCTGSPAAGATFTFQPHVCRIKSHSYGRQDCTAACGKAGTSVNISAVAKWRDAWLRQCAVLQRRQCAEFLNVPCCSMRRKAPQH</sequence>
<evidence type="ECO:0000313" key="2">
    <source>
        <dbReference type="Proteomes" id="UP000604046"/>
    </source>
</evidence>
<dbReference type="AlphaFoldDB" id="A0A812RKD4"/>
<dbReference type="EMBL" id="CAJNDS010002342">
    <property type="protein sequence ID" value="CAE7441903.1"/>
    <property type="molecule type" value="Genomic_DNA"/>
</dbReference>